<evidence type="ECO:0000256" key="1">
    <source>
        <dbReference type="ARBA" id="ARBA00022741"/>
    </source>
</evidence>
<keyword evidence="5" id="KW-1185">Reference proteome</keyword>
<protein>
    <submittedName>
        <fullName evidence="4">Stage III sporulation protein AA</fullName>
    </submittedName>
</protein>
<keyword evidence="2" id="KW-0067">ATP-binding</keyword>
<dbReference type="RefSeq" id="WP_318255867.1">
    <property type="nucleotide sequence ID" value="NZ_DAWDOP010000001.1"/>
</dbReference>
<evidence type="ECO:0000259" key="3">
    <source>
        <dbReference type="SMART" id="SM00382"/>
    </source>
</evidence>
<sequence>MGDIGQIIKILPPALADKLRLHTLSFGRLNELRLRVGRNVTLIYDNKEIMYDIKVTKDCIMKMLELASNYSIYAYEQSFKQGFITIEGGHRIGISGHAIIENNVIKNFNYITFLCIRVAHEVIGCSNKVVDFVYGGGIDHTLIISPPGCGKTTLLRDLVRNISDNDRLHINVSLIDERQEIAGCYMGIPQNNIGRRTDVYDGCPKDAGMMMAIRAMSPGIIAVDEIGGQNDVQAIKYCIACGCTIIATIHGYSLENVMNKPFMGELISSDYFNKIIILSGRMGKGTVEQCLNYREQHS</sequence>
<evidence type="ECO:0000313" key="4">
    <source>
        <dbReference type="EMBL" id="MEQ2378688.1"/>
    </source>
</evidence>
<dbReference type="SUPFAM" id="SSF52540">
    <property type="entry name" value="P-loop containing nucleoside triphosphate hydrolases"/>
    <property type="match status" value="1"/>
</dbReference>
<dbReference type="SMART" id="SM00382">
    <property type="entry name" value="AAA"/>
    <property type="match status" value="1"/>
</dbReference>
<dbReference type="Proteomes" id="UP001442364">
    <property type="component" value="Unassembled WGS sequence"/>
</dbReference>
<proteinExistence type="predicted"/>
<dbReference type="InterPro" id="IPR027417">
    <property type="entry name" value="P-loop_NTPase"/>
</dbReference>
<dbReference type="Pfam" id="PF19568">
    <property type="entry name" value="Spore_III_AA"/>
    <property type="match status" value="1"/>
</dbReference>
<reference evidence="4 5" key="1">
    <citation type="submission" date="2024-03" db="EMBL/GenBank/DDBJ databases">
        <title>Human intestinal bacterial collection.</title>
        <authorList>
            <person name="Pauvert C."/>
            <person name="Hitch T.C.A."/>
            <person name="Clavel T."/>
        </authorList>
    </citation>
    <scope>NUCLEOTIDE SEQUENCE [LARGE SCALE GENOMIC DNA]</scope>
    <source>
        <strain evidence="4 5">CLA-AA-H255</strain>
    </source>
</reference>
<dbReference type="InterPro" id="IPR045735">
    <property type="entry name" value="Spore_III_AA_AAA+_ATPase"/>
</dbReference>
<evidence type="ECO:0000313" key="5">
    <source>
        <dbReference type="Proteomes" id="UP001442364"/>
    </source>
</evidence>
<evidence type="ECO:0000256" key="2">
    <source>
        <dbReference type="ARBA" id="ARBA00022840"/>
    </source>
</evidence>
<dbReference type="Gene3D" id="3.40.50.300">
    <property type="entry name" value="P-loop containing nucleotide triphosphate hydrolases"/>
    <property type="match status" value="1"/>
</dbReference>
<dbReference type="InterPro" id="IPR003593">
    <property type="entry name" value="AAA+_ATPase"/>
</dbReference>
<keyword evidence="1" id="KW-0547">Nucleotide-binding</keyword>
<feature type="domain" description="AAA+ ATPase" evidence="3">
    <location>
        <begin position="137"/>
        <end position="283"/>
    </location>
</feature>
<dbReference type="NCBIfam" id="TIGR02858">
    <property type="entry name" value="spore_III_AA"/>
    <property type="match status" value="1"/>
</dbReference>
<comment type="caution">
    <text evidence="4">The sequence shown here is derived from an EMBL/GenBank/DDBJ whole genome shotgun (WGS) entry which is preliminary data.</text>
</comment>
<dbReference type="EMBL" id="JBBMER010000001">
    <property type="protein sequence ID" value="MEQ2378688.1"/>
    <property type="molecule type" value="Genomic_DNA"/>
</dbReference>
<dbReference type="PANTHER" id="PTHR20953">
    <property type="entry name" value="KINASE-RELATED"/>
    <property type="match status" value="1"/>
</dbReference>
<dbReference type="InterPro" id="IPR014217">
    <property type="entry name" value="Spore_III_AA"/>
</dbReference>
<gene>
    <name evidence="4" type="primary">spoIIIAA</name>
    <name evidence="4" type="ORF">WMO14_02140</name>
</gene>
<organism evidence="4 5">
    <name type="scientific">[Lactobacillus] rogosae</name>
    <dbReference type="NCBI Taxonomy" id="706562"/>
    <lineage>
        <taxon>Bacteria</taxon>
        <taxon>Bacillati</taxon>
        <taxon>Bacillota</taxon>
        <taxon>Clostridia</taxon>
        <taxon>Lachnospirales</taxon>
        <taxon>Lachnospiraceae</taxon>
        <taxon>Lachnospira</taxon>
    </lineage>
</organism>
<name>A0ABV1BSF2_9FIRM</name>
<dbReference type="PANTHER" id="PTHR20953:SF3">
    <property type="entry name" value="P-LOOP CONTAINING NUCLEOSIDE TRIPHOSPHATE HYDROLASES SUPERFAMILY PROTEIN"/>
    <property type="match status" value="1"/>
</dbReference>
<accession>A0ABV1BSF2</accession>